<evidence type="ECO:0000313" key="10">
    <source>
        <dbReference type="Proteomes" id="UP001242045"/>
    </source>
</evidence>
<evidence type="ECO:0000256" key="7">
    <source>
        <dbReference type="SAM" id="SignalP"/>
    </source>
</evidence>
<dbReference type="InterPro" id="IPR011047">
    <property type="entry name" value="Quinoprotein_ADH-like_sf"/>
</dbReference>
<feature type="domain" description="PilY1 beta-propeller" evidence="8">
    <location>
        <begin position="763"/>
        <end position="1121"/>
    </location>
</feature>
<sequence length="1257" mass="132744">MTSAFCRSSTVVSSIGAIAAVCLGLSSPAALATTAKLSDQPVFASSDVPGNLALALSVEYPTAISVANLNDYADATEYLGYFDPRKCYTYTYVAPAVKDGAASASYFQPAGASTGTNKHSCSGQWSGNFMNWATMQTIDPFRWALSGGYRSVDTTSETILEKGWGSAQGNITNFPLRGTDQGGGHKLPKASISSVTPFGNWSNFNTSIWSRGNTMVFTGTGNPNGTGGDLKDVGAANDAKKTDALYQVYVRVKVCDTSDGAGGVEANCVKYGTNYKPEGLLQQNANKIRYGTFSFLNAGGIAQQGGVMRAPMGFIGPTYPQPLSTAVVTNTRGEWDATTGIMNTNPDAVSATASGVVQSGVMNYLNKFGQSAKNYMMYDNVSELYYAAVRYFENLGNVPEWTNSVAANVEGREAKLDGFPAVTDWSGKDPISYSCQKNFILGIGDDHTHYDYNVGGSAVTSWRGNPATVAADSLNKADAWTKNLQVMEGFKAPTPWWKTGGSDTTYYIAGLAYGAHVNDIRPDLAGMQNISTYWMDVMEYQRAEDLNPYYLATKYGGFSVPANYDPATTTPLAQEWWNTSGDSIDMNGNKRLRPDNYFLAGNAGQMVSGLRAAFTDIANAIKAYTTSFSLSTAQAASTGSASYASQYDSKGWTGVVTASKLTFASDGTPSAAPVWTTSTTLEAQLANGGWDTARRVATWDGNKGVAFRAGSVTSAQLAALAPAYASTTSSTDYLNYLRGDRKNEGTSTVAESTRALRSRSLLLGDIVNSKVMPVGPPATSFSEKSNPGYTAFKTKWSARPTMVYVGANDGMLHAFNGALDGTNPGTEQFAYVPSALFQGPNGTPQVDGLAQLGSPKYAHRYYVDATPLVFDIDLNNAGGASTTKGNGNGNGNGNSTKWHSLLVGGLGKGGKSYYAIDVTDPANMDSETAVARKVKWEFTDATMGYSYGAPMAVKTDKYGWVVILTSGYNNSDGKGYLYIVDPRTGALLEKMGTPTASSGLAQASAYVSDHADNTADAVYAADLDGQLWRFDLTAAKGSSYPAPTLLATLTDGSGNAQPVTTAPLIEINPVTRKRFVLLGTGKLLDASDVNSKAPQSFYAIVDGTAGGFNAVTAPITRSQLTKVDDVLKGISLSNTSPGWYLDLGVDTGVGWRLVSSPAAFNGIVAFSSLLTTGDACSPSGQSRVYAINYGTGGSVLLPAGTAYQSFPSAVTDLRFVSVDGSTRIVVGTDGRPVPVKADLSKGISLRLLNWREVPAVN</sequence>
<feature type="signal peptide" evidence="7">
    <location>
        <begin position="1"/>
        <end position="32"/>
    </location>
</feature>
<evidence type="ECO:0000256" key="3">
    <source>
        <dbReference type="ARBA" id="ARBA00022558"/>
    </source>
</evidence>
<evidence type="ECO:0000256" key="4">
    <source>
        <dbReference type="ARBA" id="ARBA00022723"/>
    </source>
</evidence>
<keyword evidence="7" id="KW-0732">Signal</keyword>
<dbReference type="GO" id="GO:0046872">
    <property type="term" value="F:metal ion binding"/>
    <property type="evidence" value="ECO:0007669"/>
    <property type="project" value="UniProtKB-KW"/>
</dbReference>
<keyword evidence="6" id="KW-0281">Fimbrium</keyword>
<evidence type="ECO:0000256" key="1">
    <source>
        <dbReference type="ARBA" id="ARBA00004561"/>
    </source>
</evidence>
<keyword evidence="4" id="KW-0479">Metal-binding</keyword>
<evidence type="ECO:0000256" key="6">
    <source>
        <dbReference type="ARBA" id="ARBA00023263"/>
    </source>
</evidence>
<reference evidence="9" key="1">
    <citation type="submission" date="2023-07" db="EMBL/GenBank/DDBJ databases">
        <title>Sorghum-associated microbial communities from plants grown in Nebraska, USA.</title>
        <authorList>
            <person name="Schachtman D."/>
        </authorList>
    </citation>
    <scope>NUCLEOTIDE SEQUENCE</scope>
    <source>
        <strain evidence="9">DS3754</strain>
    </source>
</reference>
<dbReference type="EMBL" id="JAUSRD010000003">
    <property type="protein sequence ID" value="MDP9892331.1"/>
    <property type="molecule type" value="Genomic_DNA"/>
</dbReference>
<organism evidence="9 10">
    <name type="scientific">Variovorax boronicumulans</name>
    <dbReference type="NCBI Taxonomy" id="436515"/>
    <lineage>
        <taxon>Bacteria</taxon>
        <taxon>Pseudomonadati</taxon>
        <taxon>Pseudomonadota</taxon>
        <taxon>Betaproteobacteria</taxon>
        <taxon>Burkholderiales</taxon>
        <taxon>Comamonadaceae</taxon>
        <taxon>Variovorax</taxon>
    </lineage>
</organism>
<dbReference type="RefSeq" id="WP_307684300.1">
    <property type="nucleotide sequence ID" value="NZ_JAUSRD010000003.1"/>
</dbReference>
<dbReference type="GO" id="GO:0009289">
    <property type="term" value="C:pilus"/>
    <property type="evidence" value="ECO:0007669"/>
    <property type="project" value="UniProtKB-SubCell"/>
</dbReference>
<evidence type="ECO:0000256" key="2">
    <source>
        <dbReference type="ARBA" id="ARBA00008387"/>
    </source>
</evidence>
<comment type="caution">
    <text evidence="9">The sequence shown here is derived from an EMBL/GenBank/DDBJ whole genome shotgun (WGS) entry which is preliminary data.</text>
</comment>
<feature type="chain" id="PRO_5043925286" evidence="7">
    <location>
        <begin position="33"/>
        <end position="1257"/>
    </location>
</feature>
<evidence type="ECO:0000256" key="5">
    <source>
        <dbReference type="ARBA" id="ARBA00022837"/>
    </source>
</evidence>
<evidence type="ECO:0000259" key="8">
    <source>
        <dbReference type="Pfam" id="PF05567"/>
    </source>
</evidence>
<proteinExistence type="inferred from homology"/>
<dbReference type="InterPro" id="IPR008707">
    <property type="entry name" value="B-propeller_PilY1"/>
</dbReference>
<accession>A0AAW8CXJ5</accession>
<comment type="subcellular location">
    <subcellularLocation>
        <location evidence="1">Fimbrium</location>
    </subcellularLocation>
</comment>
<dbReference type="Proteomes" id="UP001242045">
    <property type="component" value="Unassembled WGS sequence"/>
</dbReference>
<keyword evidence="5" id="KW-0106">Calcium</keyword>
<dbReference type="AlphaFoldDB" id="A0AAW8CXJ5"/>
<name>A0AAW8CXJ5_9BURK</name>
<keyword evidence="3" id="KW-1029">Fimbrium biogenesis</keyword>
<evidence type="ECO:0000313" key="9">
    <source>
        <dbReference type="EMBL" id="MDP9892331.1"/>
    </source>
</evidence>
<dbReference type="Pfam" id="PF05567">
    <property type="entry name" value="T4P_PilY1"/>
    <property type="match status" value="1"/>
</dbReference>
<comment type="similarity">
    <text evidence="2">Belongs to the PilY1 family.</text>
</comment>
<gene>
    <name evidence="9" type="ORF">J2W31_001436</name>
</gene>
<dbReference type="SUPFAM" id="SSF50998">
    <property type="entry name" value="Quinoprotein alcohol dehydrogenase-like"/>
    <property type="match status" value="1"/>
</dbReference>
<protein>
    <submittedName>
        <fullName evidence="9">Type IV pilus assembly protein PilY1</fullName>
    </submittedName>
</protein>